<dbReference type="EMBL" id="JAUJDW010000134">
    <property type="protein sequence ID" value="KAK0625748.1"/>
    <property type="molecule type" value="Genomic_DNA"/>
</dbReference>
<proteinExistence type="predicted"/>
<keyword evidence="4" id="KW-1185">Reference proteome</keyword>
<accession>A0AA40C682</accession>
<evidence type="ECO:0000313" key="4">
    <source>
        <dbReference type="Proteomes" id="UP001175001"/>
    </source>
</evidence>
<keyword evidence="1" id="KW-0732">Signal</keyword>
<comment type="caution">
    <text evidence="3">The sequence shown here is derived from an EMBL/GenBank/DDBJ whole genome shotgun (WGS) entry which is preliminary data.</text>
</comment>
<dbReference type="Pfam" id="PF24086">
    <property type="entry name" value="DUF7371"/>
    <property type="match status" value="1"/>
</dbReference>
<dbReference type="Proteomes" id="UP001175001">
    <property type="component" value="Unassembled WGS sequence"/>
</dbReference>
<reference evidence="3" key="1">
    <citation type="submission" date="2023-06" db="EMBL/GenBank/DDBJ databases">
        <title>Multi-omics analyses reveal the molecular pathogenesis toolkit of Lasiodiplodia hormozganensis, a cross-kingdom pathogen.</title>
        <authorList>
            <person name="Felix C."/>
            <person name="Meneses R."/>
            <person name="Goncalves M.F.M."/>
            <person name="Tilleman L."/>
            <person name="Duarte A.S."/>
            <person name="Jorrin-Novo J.V."/>
            <person name="Van De Peer Y."/>
            <person name="Deforce D."/>
            <person name="Van Nieuwerburgh F."/>
            <person name="Esteves A.C."/>
            <person name="Alves A."/>
        </authorList>
    </citation>
    <scope>NUCLEOTIDE SEQUENCE</scope>
    <source>
        <strain evidence="3">CBS 339.90</strain>
    </source>
</reference>
<protein>
    <recommendedName>
        <fullName evidence="2">DUF7371 domain-containing protein</fullName>
    </recommendedName>
</protein>
<feature type="signal peptide" evidence="1">
    <location>
        <begin position="1"/>
        <end position="18"/>
    </location>
</feature>
<evidence type="ECO:0000256" key="1">
    <source>
        <dbReference type="SAM" id="SignalP"/>
    </source>
</evidence>
<dbReference type="InterPro" id="IPR055795">
    <property type="entry name" value="DUF7371"/>
</dbReference>
<dbReference type="AlphaFoldDB" id="A0AA40C682"/>
<feature type="domain" description="DUF7371" evidence="2">
    <location>
        <begin position="313"/>
        <end position="521"/>
    </location>
</feature>
<evidence type="ECO:0000259" key="2">
    <source>
        <dbReference type="Pfam" id="PF24086"/>
    </source>
</evidence>
<evidence type="ECO:0000313" key="3">
    <source>
        <dbReference type="EMBL" id="KAK0625748.1"/>
    </source>
</evidence>
<sequence>MLLHAWLTFVAMILPALALAPGSVIPNYTTTVEKFISVPGWTTTVTVAGDCTHPASSSSTASAPHGLPCLPNGPLYKVVKGTSTMWPCGTPSPNDSITIIPGVSTFTVVPESTTEVFVTATEFVTVPESESTMTSTIWVTKTEEPTTTLTSTSFSTVASGTSTISDGSPAMSASPHSHTVSGVSLAMSAIPHFPTFSRASKHPSSFTLHTPHGSTHSWNFSMVTTRPQGSGHRGGVTVLHSHTAEALTTRTVNVTTTTSTTWAGVSTVTLTITAVANNTTRLPSIMSTPYGHGSLTASSTLPTPSACREDGHWGNITFHFDGPHAFDTGASDSLARIQSPNLRFNAGYVYAPASVLDQIEPASPPHLAMYLPNVTAAHLSVENALRKGGIGGIRSSAFNFNAHGGYFSCLKGPISLTNGPDPLNCTLEVSGFRWDRDAKKENLHAISTFHMAPCLETNVNAKGKCEMTEIDFSSEGSDFTGLSSISINSYFWVNVKKEQVFFMDDLKLSWTDNSCEAGAARGRGV</sequence>
<name>A0AA40C682_9PEZI</name>
<gene>
    <name evidence="3" type="ORF">DIS24_g10930</name>
</gene>
<feature type="chain" id="PRO_5041411897" description="DUF7371 domain-containing protein" evidence="1">
    <location>
        <begin position="19"/>
        <end position="525"/>
    </location>
</feature>
<organism evidence="3 4">
    <name type="scientific">Lasiodiplodia hormozganensis</name>
    <dbReference type="NCBI Taxonomy" id="869390"/>
    <lineage>
        <taxon>Eukaryota</taxon>
        <taxon>Fungi</taxon>
        <taxon>Dikarya</taxon>
        <taxon>Ascomycota</taxon>
        <taxon>Pezizomycotina</taxon>
        <taxon>Dothideomycetes</taxon>
        <taxon>Dothideomycetes incertae sedis</taxon>
        <taxon>Botryosphaeriales</taxon>
        <taxon>Botryosphaeriaceae</taxon>
        <taxon>Lasiodiplodia</taxon>
    </lineage>
</organism>